<accession>A0A8C5D0P8</accession>
<feature type="region of interest" description="Disordered" evidence="3">
    <location>
        <begin position="385"/>
        <end position="415"/>
    </location>
</feature>
<dbReference type="AlphaFoldDB" id="A0A8C5D0P8"/>
<feature type="compositionally biased region" description="Polar residues" evidence="3">
    <location>
        <begin position="385"/>
        <end position="394"/>
    </location>
</feature>
<sequence>MSLSPRRQVRMLKHTTITSMGMVKSPDHVCALIQTTYLTVWIPLSLSLAKDDALVIQSLNKLKSKDEKLDTLIQKYAELADVRRSDERKVGVLQQKVTRMQRERDQLRSEHQRGVLARSQLEGLCRELQKHNKTLKEETLRRCREDEEKRKEVSSHFQSTLNDIQVQIEQYSGRNNKLCQENKNLAEKLESLMHQYEQREETLEKVNHHRELQHKLAEAKLEQANALLAEAEDKHRREKEYLLVQAAHWKLQTKELKEQGTVMQTQLTLYSQKFDEFQTTLSKSNDIYVSFKTEMDKMTKKMKKLEKESDVWKERFESCNKALADMVTERADKGKEFELFVLKISKLETLCRALQEERKVLYDKIKDVRSANAGLPALLYADATPTLSTDTTPAPTQPEGEGTPLPPLPQAPERPVLSEPDLAELQKLQDTDPALTEDMARLRAEQARLQEFAASLFTPMSDTSDEEEEEEEEGSKEEQLMASVFGPTTTSLQEKSAKKEAKAVAGPVPVEPVPVEPVKVEPVTVEPVPVEPVKVEPVKVEPVPVEPVKVEPVPVEPVPVEPVLQQSVVPEDVRVEVPAPAVEPIQKEPSNAAQPTDRSEEVVVKSEPAKADPAAPAAPIPTEPTLPEAEAAAPAVEAVVPVHQEKVSDDPKPLPTPEPTAHTSADTPPEGKATPKQAAPTSPQQPITNDSSKKQASKKKKKNAKKAS</sequence>
<evidence type="ECO:0000313" key="4">
    <source>
        <dbReference type="Ensembl" id="ENSGMOP00000068775.1"/>
    </source>
</evidence>
<dbReference type="GO" id="GO:0019905">
    <property type="term" value="F:syntaxin binding"/>
    <property type="evidence" value="ECO:0007669"/>
    <property type="project" value="InterPro"/>
</dbReference>
<dbReference type="Pfam" id="PF09728">
    <property type="entry name" value="Taxilin"/>
    <property type="match status" value="1"/>
</dbReference>
<dbReference type="Ensembl" id="ENSGMOT00000027259.1">
    <property type="protein sequence ID" value="ENSGMOP00000068775.1"/>
    <property type="gene ID" value="ENSGMOG00000029689.1"/>
</dbReference>
<evidence type="ECO:0000256" key="2">
    <source>
        <dbReference type="SAM" id="Coils"/>
    </source>
</evidence>
<feature type="compositionally biased region" description="Basic residues" evidence="3">
    <location>
        <begin position="695"/>
        <end position="708"/>
    </location>
</feature>
<comment type="similarity">
    <text evidence="1">Belongs to the taxilin family.</text>
</comment>
<gene>
    <name evidence="4" type="primary">TXLNB</name>
</gene>
<name>A0A8C5D0P8_GADMO</name>
<dbReference type="PANTHER" id="PTHR16127:SF10">
    <property type="entry name" value="BETA-TAXILIN"/>
    <property type="match status" value="1"/>
</dbReference>
<dbReference type="GeneTree" id="ENSGT00940000157418"/>
<feature type="coiled-coil region" evidence="2">
    <location>
        <begin position="288"/>
        <end position="371"/>
    </location>
</feature>
<evidence type="ECO:0000256" key="1">
    <source>
        <dbReference type="ARBA" id="ARBA00009550"/>
    </source>
</evidence>
<feature type="region of interest" description="Disordered" evidence="3">
    <location>
        <begin position="578"/>
        <end position="708"/>
    </location>
</feature>
<dbReference type="Proteomes" id="UP000694546">
    <property type="component" value="Chromosome 21"/>
</dbReference>
<keyword evidence="5" id="KW-1185">Reference proteome</keyword>
<evidence type="ECO:0000256" key="3">
    <source>
        <dbReference type="SAM" id="MobiDB-lite"/>
    </source>
</evidence>
<keyword evidence="2" id="KW-0175">Coiled coil</keyword>
<reference evidence="4" key="2">
    <citation type="submission" date="2025-09" db="UniProtKB">
        <authorList>
            <consortium name="Ensembl"/>
        </authorList>
    </citation>
    <scope>IDENTIFICATION</scope>
</reference>
<dbReference type="InterPro" id="IPR026183">
    <property type="entry name" value="Taxilin_fam"/>
</dbReference>
<dbReference type="OMA" id="HVCALIQ"/>
<feature type="compositionally biased region" description="Polar residues" evidence="3">
    <location>
        <begin position="679"/>
        <end position="690"/>
    </location>
</feature>
<feature type="coiled-coil region" evidence="2">
    <location>
        <begin position="90"/>
        <end position="241"/>
    </location>
</feature>
<evidence type="ECO:0000313" key="5">
    <source>
        <dbReference type="Proteomes" id="UP000694546"/>
    </source>
</evidence>
<organism evidence="4 5">
    <name type="scientific">Gadus morhua</name>
    <name type="common">Atlantic cod</name>
    <dbReference type="NCBI Taxonomy" id="8049"/>
    <lineage>
        <taxon>Eukaryota</taxon>
        <taxon>Metazoa</taxon>
        <taxon>Chordata</taxon>
        <taxon>Craniata</taxon>
        <taxon>Vertebrata</taxon>
        <taxon>Euteleostomi</taxon>
        <taxon>Actinopterygii</taxon>
        <taxon>Neopterygii</taxon>
        <taxon>Teleostei</taxon>
        <taxon>Neoteleostei</taxon>
        <taxon>Acanthomorphata</taxon>
        <taxon>Zeiogadaria</taxon>
        <taxon>Gadariae</taxon>
        <taxon>Gadiformes</taxon>
        <taxon>Gadoidei</taxon>
        <taxon>Gadidae</taxon>
        <taxon>Gadus</taxon>
    </lineage>
</organism>
<proteinExistence type="inferred from homology"/>
<feature type="compositionally biased region" description="Acidic residues" evidence="3">
    <location>
        <begin position="463"/>
        <end position="475"/>
    </location>
</feature>
<dbReference type="PANTHER" id="PTHR16127">
    <property type="entry name" value="TAXILIN"/>
    <property type="match status" value="1"/>
</dbReference>
<feature type="compositionally biased region" description="Basic and acidic residues" evidence="3">
    <location>
        <begin position="597"/>
        <end position="610"/>
    </location>
</feature>
<feature type="compositionally biased region" description="Low complexity" evidence="3">
    <location>
        <begin position="625"/>
        <end position="642"/>
    </location>
</feature>
<protein>
    <submittedName>
        <fullName evidence="4">Taxilin beta</fullName>
    </submittedName>
</protein>
<feature type="compositionally biased region" description="Basic and acidic residues" evidence="3">
    <location>
        <begin position="643"/>
        <end position="652"/>
    </location>
</feature>
<reference evidence="4" key="1">
    <citation type="submission" date="2025-08" db="UniProtKB">
        <authorList>
            <consortium name="Ensembl"/>
        </authorList>
    </citation>
    <scope>IDENTIFICATION</scope>
</reference>
<feature type="region of interest" description="Disordered" evidence="3">
    <location>
        <begin position="456"/>
        <end position="513"/>
    </location>
</feature>